<protein>
    <recommendedName>
        <fullName evidence="10 11">UDP-N-acetylmuramoyl-tripeptide--D-alanyl-D-alanine ligase</fullName>
        <ecNumber evidence="10 11">6.3.2.10</ecNumber>
    </recommendedName>
    <alternativeName>
        <fullName evidence="10">D-alanyl-D-alanine-adding enzyme</fullName>
    </alternativeName>
</protein>
<dbReference type="HAMAP" id="MF_02019">
    <property type="entry name" value="MurF"/>
    <property type="match status" value="1"/>
</dbReference>
<accession>A0A542SLJ4</accession>
<keyword evidence="12" id="KW-0472">Membrane</keyword>
<reference evidence="16 17" key="1">
    <citation type="submission" date="2019-06" db="EMBL/GenBank/DDBJ databases">
        <title>Sequencing the genomes of 1000 actinobacteria strains.</title>
        <authorList>
            <person name="Klenk H.-P."/>
        </authorList>
    </citation>
    <scope>NUCLEOTIDE SEQUENCE [LARGE SCALE GENOMIC DNA]</scope>
    <source>
        <strain evidence="16 17">DSM 10596</strain>
    </source>
</reference>
<sequence>MIQLTAAEIASMVDGEVVGEDATVTADVVTDSREAVPGGVFVAIRGESNDGHAFADAAVARGVAVVIAERTIANVTSVVVADSAAALGALARGVLKRLRERAKMSVVAITGSAGKTTTKDLLLQILGSHAPTVAPIRSFNNEIGLPLTVLRATEETRFLILEMGANHLGELTYLTSIAPPDIAVELMVGQAHLGEFGGIEAVAEAKSELVLGLAAGGTAVLNADDLRVRAMSALTAGPVVTFGHVTDADIRASDEIVRPDGGVDFTVTDHRTAQSAPVSLQLIGAHNVMNALAAASVGITLGLAVAAVAGALSSAKALSAHRMHVTERPDGVTIIDDSYNANPDSMKAALRTLAQRAARRRRTVAVLGEMLELGPESRAKHDEVGRLAVRLNISRTIVVGAGASGIFDGVTQEGSWGDEAVFVDTIRDARDLLQHELREGDVVLLKSSHGAGLWELADELAAGGVAE</sequence>
<proteinExistence type="inferred from homology"/>
<keyword evidence="3 10" id="KW-0132">Cell division</keyword>
<dbReference type="InterPro" id="IPR004101">
    <property type="entry name" value="Mur_ligase_C"/>
</dbReference>
<organism evidence="16 17">
    <name type="scientific">Rarobacter incanus</name>
    <dbReference type="NCBI Taxonomy" id="153494"/>
    <lineage>
        <taxon>Bacteria</taxon>
        <taxon>Bacillati</taxon>
        <taxon>Actinomycetota</taxon>
        <taxon>Actinomycetes</taxon>
        <taxon>Micrococcales</taxon>
        <taxon>Rarobacteraceae</taxon>
        <taxon>Rarobacter</taxon>
    </lineage>
</organism>
<comment type="pathway">
    <text evidence="10 11">Cell wall biogenesis; peptidoglycan biosynthesis.</text>
</comment>
<dbReference type="GO" id="GO:0071555">
    <property type="term" value="P:cell wall organization"/>
    <property type="evidence" value="ECO:0007669"/>
    <property type="project" value="UniProtKB-KW"/>
</dbReference>
<dbReference type="InterPro" id="IPR051046">
    <property type="entry name" value="MurCDEF_CellWall_CoF430Synth"/>
</dbReference>
<comment type="similarity">
    <text evidence="10">Belongs to the MurCDEF family. MurF subfamily.</text>
</comment>
<dbReference type="InterPro" id="IPR013221">
    <property type="entry name" value="Mur_ligase_cen"/>
</dbReference>
<dbReference type="Pfam" id="PF01225">
    <property type="entry name" value="Mur_ligase"/>
    <property type="match status" value="1"/>
</dbReference>
<keyword evidence="8 10" id="KW-0131">Cell cycle</keyword>
<dbReference type="Gene3D" id="3.40.1390.10">
    <property type="entry name" value="MurE/MurF, N-terminal domain"/>
    <property type="match status" value="1"/>
</dbReference>
<keyword evidence="2 10" id="KW-0436">Ligase</keyword>
<dbReference type="Proteomes" id="UP000316181">
    <property type="component" value="Unassembled WGS sequence"/>
</dbReference>
<evidence type="ECO:0000256" key="3">
    <source>
        <dbReference type="ARBA" id="ARBA00022618"/>
    </source>
</evidence>
<dbReference type="InterPro" id="IPR000713">
    <property type="entry name" value="Mur_ligase_N"/>
</dbReference>
<gene>
    <name evidence="10" type="primary">murF</name>
    <name evidence="16" type="ORF">FB389_0120</name>
</gene>
<dbReference type="SUPFAM" id="SSF53623">
    <property type="entry name" value="MurD-like peptide ligases, catalytic domain"/>
    <property type="match status" value="1"/>
</dbReference>
<dbReference type="RefSeq" id="WP_142110897.1">
    <property type="nucleotide sequence ID" value="NZ_BAAATB010000005.1"/>
</dbReference>
<evidence type="ECO:0000256" key="9">
    <source>
        <dbReference type="ARBA" id="ARBA00023316"/>
    </source>
</evidence>
<evidence type="ECO:0000259" key="14">
    <source>
        <dbReference type="Pfam" id="PF02875"/>
    </source>
</evidence>
<evidence type="ECO:0000256" key="7">
    <source>
        <dbReference type="ARBA" id="ARBA00022984"/>
    </source>
</evidence>
<feature type="domain" description="Mur ligase central" evidence="15">
    <location>
        <begin position="109"/>
        <end position="297"/>
    </location>
</feature>
<feature type="transmembrane region" description="Helical" evidence="12">
    <location>
        <begin position="291"/>
        <end position="313"/>
    </location>
</feature>
<comment type="catalytic activity">
    <reaction evidence="10 11">
        <text>D-alanyl-D-alanine + UDP-N-acetyl-alpha-D-muramoyl-L-alanyl-gamma-D-glutamyl-meso-2,6-diaminopimelate + ATP = UDP-N-acetyl-alpha-D-muramoyl-L-alanyl-gamma-D-glutamyl-meso-2,6-diaminopimeloyl-D-alanyl-D-alanine + ADP + phosphate + H(+)</text>
        <dbReference type="Rhea" id="RHEA:28374"/>
        <dbReference type="ChEBI" id="CHEBI:15378"/>
        <dbReference type="ChEBI" id="CHEBI:30616"/>
        <dbReference type="ChEBI" id="CHEBI:43474"/>
        <dbReference type="ChEBI" id="CHEBI:57822"/>
        <dbReference type="ChEBI" id="CHEBI:61386"/>
        <dbReference type="ChEBI" id="CHEBI:83905"/>
        <dbReference type="ChEBI" id="CHEBI:456216"/>
        <dbReference type="EC" id="6.3.2.10"/>
    </reaction>
</comment>
<dbReference type="AlphaFoldDB" id="A0A542SLJ4"/>
<dbReference type="SUPFAM" id="SSF53244">
    <property type="entry name" value="MurD-like peptide ligases, peptide-binding domain"/>
    <property type="match status" value="1"/>
</dbReference>
<evidence type="ECO:0000259" key="13">
    <source>
        <dbReference type="Pfam" id="PF01225"/>
    </source>
</evidence>
<dbReference type="PANTHER" id="PTHR43024:SF1">
    <property type="entry name" value="UDP-N-ACETYLMURAMOYL-TRIPEPTIDE--D-ALANYL-D-ALANINE LIGASE"/>
    <property type="match status" value="1"/>
</dbReference>
<keyword evidence="12" id="KW-0812">Transmembrane</keyword>
<dbReference type="InterPro" id="IPR035911">
    <property type="entry name" value="MurE/MurF_N"/>
</dbReference>
<keyword evidence="4 10" id="KW-0547">Nucleotide-binding</keyword>
<dbReference type="EC" id="6.3.2.10" evidence="10 11"/>
<dbReference type="OrthoDB" id="9800958at2"/>
<keyword evidence="5 10" id="KW-0067">ATP-binding</keyword>
<dbReference type="InterPro" id="IPR036565">
    <property type="entry name" value="Mur-like_cat_sf"/>
</dbReference>
<dbReference type="GO" id="GO:0005524">
    <property type="term" value="F:ATP binding"/>
    <property type="evidence" value="ECO:0007669"/>
    <property type="project" value="UniProtKB-UniRule"/>
</dbReference>
<evidence type="ECO:0000256" key="6">
    <source>
        <dbReference type="ARBA" id="ARBA00022960"/>
    </source>
</evidence>
<keyword evidence="17" id="KW-1185">Reference proteome</keyword>
<dbReference type="GO" id="GO:0008766">
    <property type="term" value="F:UDP-N-acetylmuramoylalanyl-D-glutamyl-2,6-diaminopimelate-D-alanyl-D-alanine ligase activity"/>
    <property type="evidence" value="ECO:0007669"/>
    <property type="project" value="RHEA"/>
</dbReference>
<evidence type="ECO:0000313" key="17">
    <source>
        <dbReference type="Proteomes" id="UP000316181"/>
    </source>
</evidence>
<comment type="caution">
    <text evidence="16">The sequence shown here is derived from an EMBL/GenBank/DDBJ whole genome shotgun (WGS) entry which is preliminary data.</text>
</comment>
<dbReference type="SUPFAM" id="SSF63418">
    <property type="entry name" value="MurE/MurF N-terminal domain"/>
    <property type="match status" value="1"/>
</dbReference>
<dbReference type="GO" id="GO:0047480">
    <property type="term" value="F:UDP-N-acetylmuramoyl-tripeptide-D-alanyl-D-alanine ligase activity"/>
    <property type="evidence" value="ECO:0007669"/>
    <property type="project" value="UniProtKB-UniRule"/>
</dbReference>
<dbReference type="GO" id="GO:0009252">
    <property type="term" value="P:peptidoglycan biosynthetic process"/>
    <property type="evidence" value="ECO:0007669"/>
    <property type="project" value="UniProtKB-UniRule"/>
</dbReference>
<evidence type="ECO:0000313" key="16">
    <source>
        <dbReference type="EMBL" id="TQK75493.1"/>
    </source>
</evidence>
<evidence type="ECO:0000256" key="8">
    <source>
        <dbReference type="ARBA" id="ARBA00023306"/>
    </source>
</evidence>
<evidence type="ECO:0000256" key="12">
    <source>
        <dbReference type="SAM" id="Phobius"/>
    </source>
</evidence>
<dbReference type="EMBL" id="VFNV01000001">
    <property type="protein sequence ID" value="TQK75493.1"/>
    <property type="molecule type" value="Genomic_DNA"/>
</dbReference>
<dbReference type="InterPro" id="IPR036615">
    <property type="entry name" value="Mur_ligase_C_dom_sf"/>
</dbReference>
<name>A0A542SLJ4_9MICO</name>
<keyword evidence="6 10" id="KW-0133">Cell shape</keyword>
<comment type="subcellular location">
    <subcellularLocation>
        <location evidence="10 11">Cytoplasm</location>
    </subcellularLocation>
</comment>
<comment type="function">
    <text evidence="10 11">Involved in cell wall formation. Catalyzes the final step in the synthesis of UDP-N-acetylmuramoyl-pentapeptide, the precursor of murein.</text>
</comment>
<evidence type="ECO:0000256" key="1">
    <source>
        <dbReference type="ARBA" id="ARBA00022490"/>
    </source>
</evidence>
<keyword evidence="9 10" id="KW-0961">Cell wall biogenesis/degradation</keyword>
<dbReference type="UniPathway" id="UPA00219"/>
<keyword evidence="1 10" id="KW-0963">Cytoplasm</keyword>
<evidence type="ECO:0000256" key="5">
    <source>
        <dbReference type="ARBA" id="ARBA00022840"/>
    </source>
</evidence>
<feature type="binding site" evidence="10">
    <location>
        <begin position="111"/>
        <end position="117"/>
    </location>
    <ligand>
        <name>ATP</name>
        <dbReference type="ChEBI" id="CHEBI:30616"/>
    </ligand>
</feature>
<dbReference type="Gene3D" id="3.40.1190.10">
    <property type="entry name" value="Mur-like, catalytic domain"/>
    <property type="match status" value="1"/>
</dbReference>
<dbReference type="Pfam" id="PF02875">
    <property type="entry name" value="Mur_ligase_C"/>
    <property type="match status" value="1"/>
</dbReference>
<dbReference type="GO" id="GO:0051301">
    <property type="term" value="P:cell division"/>
    <property type="evidence" value="ECO:0007669"/>
    <property type="project" value="UniProtKB-KW"/>
</dbReference>
<feature type="domain" description="Mur ligase N-terminal catalytic" evidence="13">
    <location>
        <begin position="28"/>
        <end position="79"/>
    </location>
</feature>
<dbReference type="GO" id="GO:0005737">
    <property type="term" value="C:cytoplasm"/>
    <property type="evidence" value="ECO:0007669"/>
    <property type="project" value="UniProtKB-SubCell"/>
</dbReference>
<dbReference type="GO" id="GO:0008360">
    <property type="term" value="P:regulation of cell shape"/>
    <property type="evidence" value="ECO:0007669"/>
    <property type="project" value="UniProtKB-KW"/>
</dbReference>
<evidence type="ECO:0000256" key="2">
    <source>
        <dbReference type="ARBA" id="ARBA00022598"/>
    </source>
</evidence>
<dbReference type="NCBIfam" id="TIGR01143">
    <property type="entry name" value="murF"/>
    <property type="match status" value="1"/>
</dbReference>
<evidence type="ECO:0000256" key="11">
    <source>
        <dbReference type="RuleBase" id="RU004136"/>
    </source>
</evidence>
<dbReference type="Pfam" id="PF08245">
    <property type="entry name" value="Mur_ligase_M"/>
    <property type="match status" value="1"/>
</dbReference>
<feature type="domain" description="Mur ligase C-terminal" evidence="14">
    <location>
        <begin position="321"/>
        <end position="448"/>
    </location>
</feature>
<evidence type="ECO:0000259" key="15">
    <source>
        <dbReference type="Pfam" id="PF08245"/>
    </source>
</evidence>
<dbReference type="PANTHER" id="PTHR43024">
    <property type="entry name" value="UDP-N-ACETYLMURAMOYL-TRIPEPTIDE--D-ALANYL-D-ALANINE LIGASE"/>
    <property type="match status" value="1"/>
</dbReference>
<evidence type="ECO:0000256" key="4">
    <source>
        <dbReference type="ARBA" id="ARBA00022741"/>
    </source>
</evidence>
<keyword evidence="7 10" id="KW-0573">Peptidoglycan synthesis</keyword>
<dbReference type="Gene3D" id="3.90.190.20">
    <property type="entry name" value="Mur ligase, C-terminal domain"/>
    <property type="match status" value="1"/>
</dbReference>
<evidence type="ECO:0000256" key="10">
    <source>
        <dbReference type="HAMAP-Rule" id="MF_02019"/>
    </source>
</evidence>
<keyword evidence="12" id="KW-1133">Transmembrane helix</keyword>
<dbReference type="InterPro" id="IPR005863">
    <property type="entry name" value="UDP-N-AcMur_synth"/>
</dbReference>